<evidence type="ECO:0000313" key="1">
    <source>
        <dbReference type="EMBL" id="OSX81327.1"/>
    </source>
</evidence>
<protein>
    <submittedName>
        <fullName evidence="1">Uncharacterized protein</fullName>
    </submittedName>
</protein>
<dbReference type="EMBL" id="KV918763">
    <property type="protein sequence ID" value="OSX81327.1"/>
    <property type="molecule type" value="Genomic_DNA"/>
</dbReference>
<evidence type="ECO:0000313" key="2">
    <source>
        <dbReference type="Proteomes" id="UP000218209"/>
    </source>
</evidence>
<dbReference type="AlphaFoldDB" id="A0A1X6PKE2"/>
<organism evidence="1 2">
    <name type="scientific">Porphyra umbilicalis</name>
    <name type="common">Purple laver</name>
    <name type="synonym">Red alga</name>
    <dbReference type="NCBI Taxonomy" id="2786"/>
    <lineage>
        <taxon>Eukaryota</taxon>
        <taxon>Rhodophyta</taxon>
        <taxon>Bangiophyceae</taxon>
        <taxon>Bangiales</taxon>
        <taxon>Bangiaceae</taxon>
        <taxon>Porphyra</taxon>
    </lineage>
</organism>
<sequence length="45" mass="4918">MRAPTAMVPLFLPGLNIPCIDQVRLATVCLSTWTSCCSFFCVSSH</sequence>
<gene>
    <name evidence="1" type="ORF">BU14_0022s0047</name>
</gene>
<proteinExistence type="predicted"/>
<keyword evidence="2" id="KW-1185">Reference proteome</keyword>
<name>A0A1X6PKE2_PORUM</name>
<dbReference type="Proteomes" id="UP000218209">
    <property type="component" value="Unassembled WGS sequence"/>
</dbReference>
<accession>A0A1X6PKE2</accession>
<reference evidence="1 2" key="1">
    <citation type="submission" date="2017-03" db="EMBL/GenBank/DDBJ databases">
        <title>WGS assembly of Porphyra umbilicalis.</title>
        <authorList>
            <person name="Brawley S.H."/>
            <person name="Blouin N.A."/>
            <person name="Ficko-Blean E."/>
            <person name="Wheeler G.L."/>
            <person name="Lohr M."/>
            <person name="Goodson H.V."/>
            <person name="Jenkins J.W."/>
            <person name="Blaby-Haas C.E."/>
            <person name="Helliwell K.E."/>
            <person name="Chan C."/>
            <person name="Marriage T."/>
            <person name="Bhattacharya D."/>
            <person name="Klein A.S."/>
            <person name="Badis Y."/>
            <person name="Brodie J."/>
            <person name="Cao Y."/>
            <person name="Collen J."/>
            <person name="Dittami S.M."/>
            <person name="Gachon C.M."/>
            <person name="Green B.R."/>
            <person name="Karpowicz S."/>
            <person name="Kim J.W."/>
            <person name="Kudahl U."/>
            <person name="Lin S."/>
            <person name="Michel G."/>
            <person name="Mittag M."/>
            <person name="Olson B.J."/>
            <person name="Pangilinan J."/>
            <person name="Peng Y."/>
            <person name="Qiu H."/>
            <person name="Shu S."/>
            <person name="Singer J.T."/>
            <person name="Smith A.G."/>
            <person name="Sprecher B.N."/>
            <person name="Wagner V."/>
            <person name="Wang W."/>
            <person name="Wang Z.-Y."/>
            <person name="Yan J."/>
            <person name="Yarish C."/>
            <person name="Zoeuner-Riek S."/>
            <person name="Zhuang Y."/>
            <person name="Zou Y."/>
            <person name="Lindquist E.A."/>
            <person name="Grimwood J."/>
            <person name="Barry K."/>
            <person name="Rokhsar D.S."/>
            <person name="Schmutz J."/>
            <person name="Stiller J.W."/>
            <person name="Grossman A.R."/>
            <person name="Prochnik S.E."/>
        </authorList>
    </citation>
    <scope>NUCLEOTIDE SEQUENCE [LARGE SCALE GENOMIC DNA]</scope>
    <source>
        <strain evidence="1">4086291</strain>
    </source>
</reference>